<gene>
    <name evidence="1" type="ORF">MettiDRAFT_3007</name>
</gene>
<accession>W9DV49</accession>
<name>W9DV49_METTI</name>
<comment type="caution">
    <text evidence="1">The sequence shown here is derived from an EMBL/GenBank/DDBJ whole genome shotgun (WGS) entry which is preliminary data.</text>
</comment>
<proteinExistence type="predicted"/>
<protein>
    <submittedName>
        <fullName evidence="1">Uncharacterized protein</fullName>
    </submittedName>
</protein>
<sequence>MEFSKKQITTFIIISFFLFSFAFLDLGLGSSASYKSPDISANFTGNIENFFYGDIILYVHQDEIFDSIVERELITALEKEGFSVTVTDELRDDYGSPFIFVKSTVGTFSYTPIYSNSDVYVQFDFSASGETKYLDLEGFGNMKAVELSLDDKNDYPLLIQGNISLYNEMTGLFTYKHYQNHLARKIATSVAGNLDLIIRHNQRISSNNN</sequence>
<dbReference type="AlphaFoldDB" id="W9DV49"/>
<dbReference type="STRING" id="1090322.MettiDRAFT_3007"/>
<keyword evidence="2" id="KW-1185">Reference proteome</keyword>
<evidence type="ECO:0000313" key="2">
    <source>
        <dbReference type="Proteomes" id="UP000019483"/>
    </source>
</evidence>
<dbReference type="RefSeq" id="WP_023846637.1">
    <property type="nucleotide sequence ID" value="NZ_AZAJ01000001.1"/>
</dbReference>
<evidence type="ECO:0000313" key="1">
    <source>
        <dbReference type="EMBL" id="ETA69505.1"/>
    </source>
</evidence>
<dbReference type="Proteomes" id="UP000019483">
    <property type="component" value="Unassembled WGS sequence"/>
</dbReference>
<dbReference type="EMBL" id="AZAJ01000001">
    <property type="protein sequence ID" value="ETA69505.1"/>
    <property type="molecule type" value="Genomic_DNA"/>
</dbReference>
<dbReference type="OrthoDB" id="121721at2157"/>
<reference evidence="1 2" key="1">
    <citation type="submission" date="2013-08" db="EMBL/GenBank/DDBJ databases">
        <authorList>
            <consortium name="DOE Joint Genome Institute"/>
            <person name="Eisen J."/>
            <person name="Huntemann M."/>
            <person name="Han J."/>
            <person name="Chen A."/>
            <person name="Kyrpides N."/>
            <person name="Mavromatis K."/>
            <person name="Markowitz V."/>
            <person name="Palaniappan K."/>
            <person name="Ivanova N."/>
            <person name="Schaumberg A."/>
            <person name="Pati A."/>
            <person name="Liolios K."/>
            <person name="Nordberg H.P."/>
            <person name="Cantor M.N."/>
            <person name="Hua S.X."/>
            <person name="Woyke T."/>
        </authorList>
    </citation>
    <scope>NUCLEOTIDE SEQUENCE [LARGE SCALE GENOMIC DNA]</scope>
    <source>
        <strain evidence="1 2">DSM 2278</strain>
    </source>
</reference>
<organism evidence="1 2">
    <name type="scientific">Methanolobus tindarius DSM 2278</name>
    <dbReference type="NCBI Taxonomy" id="1090322"/>
    <lineage>
        <taxon>Archaea</taxon>
        <taxon>Methanobacteriati</taxon>
        <taxon>Methanobacteriota</taxon>
        <taxon>Stenosarchaea group</taxon>
        <taxon>Methanomicrobia</taxon>
        <taxon>Methanosarcinales</taxon>
        <taxon>Methanosarcinaceae</taxon>
        <taxon>Methanolobus</taxon>
    </lineage>
</organism>